<evidence type="ECO:0000313" key="1">
    <source>
        <dbReference type="EMBL" id="ODC03922.1"/>
    </source>
</evidence>
<accession>A0A1E2VAN8</accession>
<dbReference type="AlphaFoldDB" id="A0A1E2VAN8"/>
<evidence type="ECO:0008006" key="3">
    <source>
        <dbReference type="Google" id="ProtNLM"/>
    </source>
</evidence>
<protein>
    <recommendedName>
        <fullName evidence="3">DUF2835 domain-containing protein</fullName>
    </recommendedName>
</protein>
<organism evidence="1 2">
    <name type="scientific">Terasakiispira papahanaumokuakeensis</name>
    <dbReference type="NCBI Taxonomy" id="197479"/>
    <lineage>
        <taxon>Bacteria</taxon>
        <taxon>Pseudomonadati</taxon>
        <taxon>Pseudomonadota</taxon>
        <taxon>Gammaproteobacteria</taxon>
        <taxon>Oceanospirillales</taxon>
        <taxon>Terasakiispira</taxon>
    </lineage>
</organism>
<sequence>MTSMQSILIRLDLTREQCLRYYQGGSHWVMAQSIEGRRIQFPASVLHRIVGPQGVSGIFRIRFTDEGRFEDIQRVSS</sequence>
<dbReference type="EMBL" id="MDTQ01000001">
    <property type="protein sequence ID" value="ODC03922.1"/>
    <property type="molecule type" value="Genomic_DNA"/>
</dbReference>
<keyword evidence="2" id="KW-1185">Reference proteome</keyword>
<name>A0A1E2VAN8_9GAMM</name>
<dbReference type="Proteomes" id="UP000094291">
    <property type="component" value="Unassembled WGS sequence"/>
</dbReference>
<dbReference type="InterPro" id="IPR021363">
    <property type="entry name" value="DUF2835"/>
</dbReference>
<gene>
    <name evidence="1" type="ORF">BFW38_10610</name>
</gene>
<comment type="caution">
    <text evidence="1">The sequence shown here is derived from an EMBL/GenBank/DDBJ whole genome shotgun (WGS) entry which is preliminary data.</text>
</comment>
<evidence type="ECO:0000313" key="2">
    <source>
        <dbReference type="Proteomes" id="UP000094291"/>
    </source>
</evidence>
<dbReference type="STRING" id="197479.BFW38_10610"/>
<dbReference type="Pfam" id="PF11197">
    <property type="entry name" value="DUF2835"/>
    <property type="match status" value="1"/>
</dbReference>
<proteinExistence type="predicted"/>
<reference evidence="1 2" key="1">
    <citation type="submission" date="2016-08" db="EMBL/GenBank/DDBJ databases">
        <authorList>
            <person name="Seilhamer J.J."/>
        </authorList>
    </citation>
    <scope>NUCLEOTIDE SEQUENCE [LARGE SCALE GENOMIC DNA]</scope>
    <source>
        <strain evidence="1 2">PH27A</strain>
    </source>
</reference>
<dbReference type="OrthoDB" id="5600793at2"/>